<dbReference type="RefSeq" id="WP_007617896.1">
    <property type="nucleotide sequence ID" value="NZ_BAEO01000015.1"/>
</dbReference>
<dbReference type="STRING" id="493475.GARC_1268"/>
<proteinExistence type="inferred from homology"/>
<dbReference type="SUPFAM" id="SSF51445">
    <property type="entry name" value="(Trans)glycosidases"/>
    <property type="match status" value="1"/>
</dbReference>
<dbReference type="EC" id="3.2.1.52" evidence="8"/>
<feature type="domain" description="Beta-hexosaminidase eukaryotic type N-terminal" evidence="7">
    <location>
        <begin position="33"/>
        <end position="156"/>
    </location>
</feature>
<dbReference type="Pfam" id="PF00728">
    <property type="entry name" value="Glyco_hydro_20"/>
    <property type="match status" value="2"/>
</dbReference>
<comment type="caution">
    <text evidence="8">The sequence shown here is derived from an EMBL/GenBank/DDBJ whole genome shotgun (WGS) entry which is preliminary data.</text>
</comment>
<evidence type="ECO:0000256" key="1">
    <source>
        <dbReference type="ARBA" id="ARBA00006285"/>
    </source>
</evidence>
<accession>K6YNM7</accession>
<keyword evidence="3" id="KW-0325">Glycoprotein</keyword>
<dbReference type="OrthoDB" id="9763537at2"/>
<evidence type="ECO:0000256" key="3">
    <source>
        <dbReference type="ARBA" id="ARBA00023180"/>
    </source>
</evidence>
<dbReference type="eggNOG" id="COG3525">
    <property type="taxonomic scope" value="Bacteria"/>
</dbReference>
<dbReference type="PRINTS" id="PR00738">
    <property type="entry name" value="GLHYDRLASE20"/>
</dbReference>
<dbReference type="EMBL" id="BAEO01000015">
    <property type="protein sequence ID" value="GAC18248.1"/>
    <property type="molecule type" value="Genomic_DNA"/>
</dbReference>
<comment type="similarity">
    <text evidence="1">Belongs to the glycosyl hydrolase 20 family.</text>
</comment>
<evidence type="ECO:0000256" key="5">
    <source>
        <dbReference type="PIRSR" id="PIRSR625705-1"/>
    </source>
</evidence>
<dbReference type="InterPro" id="IPR025705">
    <property type="entry name" value="Beta_hexosaminidase_sua/sub"/>
</dbReference>
<keyword evidence="2 8" id="KW-0378">Hydrolase</keyword>
<dbReference type="InterPro" id="IPR029019">
    <property type="entry name" value="HEX_eukaryotic_N"/>
</dbReference>
<dbReference type="PANTHER" id="PTHR22600:SF21">
    <property type="entry name" value="BETA-HEXOSAMINIDASE A"/>
    <property type="match status" value="1"/>
</dbReference>
<dbReference type="GO" id="GO:0005975">
    <property type="term" value="P:carbohydrate metabolic process"/>
    <property type="evidence" value="ECO:0007669"/>
    <property type="project" value="InterPro"/>
</dbReference>
<dbReference type="InterPro" id="IPR017853">
    <property type="entry name" value="GH"/>
</dbReference>
<dbReference type="InterPro" id="IPR029018">
    <property type="entry name" value="Hex-like_dom2"/>
</dbReference>
<evidence type="ECO:0000256" key="2">
    <source>
        <dbReference type="ARBA" id="ARBA00022801"/>
    </source>
</evidence>
<gene>
    <name evidence="8" type="ORF">GARC_1268</name>
</gene>
<dbReference type="SUPFAM" id="SSF55545">
    <property type="entry name" value="beta-N-acetylhexosaminidase-like domain"/>
    <property type="match status" value="1"/>
</dbReference>
<evidence type="ECO:0000256" key="4">
    <source>
        <dbReference type="ARBA" id="ARBA00023295"/>
    </source>
</evidence>
<dbReference type="GO" id="GO:0004563">
    <property type="term" value="F:beta-N-acetylhexosaminidase activity"/>
    <property type="evidence" value="ECO:0007669"/>
    <property type="project" value="UniProtKB-EC"/>
</dbReference>
<dbReference type="Gene3D" id="3.30.379.10">
    <property type="entry name" value="Chitobiase/beta-hexosaminidase domain 2-like"/>
    <property type="match status" value="1"/>
</dbReference>
<reference evidence="8 9" key="1">
    <citation type="journal article" date="2017" name="Antonie Van Leeuwenhoek">
        <title>Rhizobium rhizosphaerae sp. nov., a novel species isolated from rice rhizosphere.</title>
        <authorList>
            <person name="Zhao J.J."/>
            <person name="Zhang J."/>
            <person name="Zhang R.J."/>
            <person name="Zhang C.W."/>
            <person name="Yin H.Q."/>
            <person name="Zhang X.X."/>
        </authorList>
    </citation>
    <scope>NUCLEOTIDE SEQUENCE [LARGE SCALE GENOMIC DNA]</scope>
    <source>
        <strain evidence="8 9">BSs20135</strain>
    </source>
</reference>
<evidence type="ECO:0000313" key="9">
    <source>
        <dbReference type="Proteomes" id="UP000006327"/>
    </source>
</evidence>
<dbReference type="PANTHER" id="PTHR22600">
    <property type="entry name" value="BETA-HEXOSAMINIDASE"/>
    <property type="match status" value="1"/>
</dbReference>
<dbReference type="Proteomes" id="UP000006327">
    <property type="component" value="Unassembled WGS sequence"/>
</dbReference>
<feature type="active site" description="Proton donor" evidence="5">
    <location>
        <position position="347"/>
    </location>
</feature>
<dbReference type="Pfam" id="PF14845">
    <property type="entry name" value="Glycohydro_20b2"/>
    <property type="match status" value="1"/>
</dbReference>
<dbReference type="GO" id="GO:0030203">
    <property type="term" value="P:glycosaminoglycan metabolic process"/>
    <property type="evidence" value="ECO:0007669"/>
    <property type="project" value="TreeGrafter"/>
</dbReference>
<protein>
    <submittedName>
        <fullName evidence="8">Hexosaminidase</fullName>
        <ecNumber evidence="8">3.2.1.52</ecNumber>
    </submittedName>
</protein>
<dbReference type="GO" id="GO:0016020">
    <property type="term" value="C:membrane"/>
    <property type="evidence" value="ECO:0007669"/>
    <property type="project" value="TreeGrafter"/>
</dbReference>
<dbReference type="InterPro" id="IPR015883">
    <property type="entry name" value="Glyco_hydro_20_cat"/>
</dbReference>
<name>K6YNM7_9ALTE</name>
<organism evidence="8 9">
    <name type="scientific">Paraglaciecola arctica BSs20135</name>
    <dbReference type="NCBI Taxonomy" id="493475"/>
    <lineage>
        <taxon>Bacteria</taxon>
        <taxon>Pseudomonadati</taxon>
        <taxon>Pseudomonadota</taxon>
        <taxon>Gammaproteobacteria</taxon>
        <taxon>Alteromonadales</taxon>
        <taxon>Alteromonadaceae</taxon>
        <taxon>Paraglaciecola</taxon>
    </lineage>
</organism>
<evidence type="ECO:0000313" key="8">
    <source>
        <dbReference type="EMBL" id="GAC18248.1"/>
    </source>
</evidence>
<feature type="domain" description="Glycoside hydrolase family 20 catalytic" evidence="6">
    <location>
        <begin position="191"/>
        <end position="453"/>
    </location>
</feature>
<evidence type="ECO:0000259" key="6">
    <source>
        <dbReference type="Pfam" id="PF00728"/>
    </source>
</evidence>
<dbReference type="AlphaFoldDB" id="K6YNM7"/>
<keyword evidence="9" id="KW-1185">Reference proteome</keyword>
<keyword evidence="4 8" id="KW-0326">Glycosidase</keyword>
<evidence type="ECO:0000259" key="7">
    <source>
        <dbReference type="Pfam" id="PF14845"/>
    </source>
</evidence>
<sequence length="867" mass="99285">MLGVFITKLCVFLVLLPFLVEAKVADNVCLLQLMPCPEKVTLKTGHFYFKQQLNIYIEGMSDKRQQAALTGSTTQLSRLEYFDFKHFNIVASQEKADIAIIVQNKMASQKQSGANYRHPSLGDDESYQLTISQELIFIQTNTEFGVMHALTTLVQLIYAADENVHKSDTHLKAVLTTLELPQLLIEDKPEYRWRGLLIDSVRHFIPISDIKRQLDGMAAAKLNVFHWHLNDDQGWRIESKHYPKLHLMASDNLYYTHEEIKGVVAYASLLGIRVVPELDVPGHASAIAVAYPEFIAEKKSYAMERQWGVFEPVLDVSDAKVYQFIEDLVAEFTLLFPDNYMHIGGDEVNPKQWLNNDNIKRLMLNKNLANSDDLHHYFNAKVQDILTKYQRKMVGWDEIYHPHLPKDIVIQSWRGLESLNKFANSGYQGVLSTGFYIDQPQYSAYHYRNNPKTNIDIEASASQSTISPNTGDDKNTHYRTWELTIPRLKGSAVKGNFTLITRIDGNKDRQLSGYLKLNDNAFQKVSIHAPVTTLSSKILVFSLDSWMGPLRFELDFPKPFISSQTSLTNNTLTTATPRNNRLFIGNAFYPLIAHELKNPAPQNVPLAPQLKPNNTKNILGGEATLWSELVTQNNIDIRTWPRLFVIAERLWSKPQINNLDNMYQRLFFIDRYSEIILGLKHKEQQRKGFSALLNDHNTDENIHALMHLGKLIEPAHYYTRHHIKHQLGQYHQLAALDDFVDFLAVESFEIIELTNFIEAYQKGNKSVLSNIKLKVKAWQENQIILNRIVIQSSISSSFKALIKDVEVFNHTAEHIVGFCSNKVLNPKHTFAQLSQQLQQRQEQQNETVIAAIPLFQTLLTSCQVANK</sequence>
<dbReference type="Gene3D" id="3.20.20.80">
    <property type="entry name" value="Glycosidases"/>
    <property type="match status" value="2"/>
</dbReference>
<feature type="domain" description="Glycoside hydrolase family 20 catalytic" evidence="6">
    <location>
        <begin position="609"/>
        <end position="653"/>
    </location>
</feature>